<feature type="signal peptide" evidence="1">
    <location>
        <begin position="1"/>
        <end position="19"/>
    </location>
</feature>
<proteinExistence type="predicted"/>
<feature type="chain" id="PRO_5003263830" description="SUEL-type lectin domain-containing protein" evidence="1">
    <location>
        <begin position="20"/>
        <end position="186"/>
    </location>
</feature>
<dbReference type="AlphaFoldDB" id="F0ZS15"/>
<dbReference type="GeneID" id="10504560"/>
<dbReference type="EMBL" id="GL871150">
    <property type="protein sequence ID" value="EGC33257.1"/>
    <property type="molecule type" value="Genomic_DNA"/>
</dbReference>
<evidence type="ECO:0008006" key="4">
    <source>
        <dbReference type="Google" id="ProtNLM"/>
    </source>
</evidence>
<dbReference type="Pfam" id="PF11912">
    <property type="entry name" value="CfaA_B_C"/>
    <property type="match status" value="1"/>
</dbReference>
<dbReference type="Proteomes" id="UP000001064">
    <property type="component" value="Unassembled WGS sequence"/>
</dbReference>
<keyword evidence="3" id="KW-1185">Reference proteome</keyword>
<reference evidence="3" key="1">
    <citation type="journal article" date="2011" name="Genome Biol.">
        <title>Comparative genomics of the social amoebae Dictyostelium discoideum and Dictyostelium purpureum.</title>
        <authorList>
            <consortium name="US DOE Joint Genome Institute (JGI-PGF)"/>
            <person name="Sucgang R."/>
            <person name="Kuo A."/>
            <person name="Tian X."/>
            <person name="Salerno W."/>
            <person name="Parikh A."/>
            <person name="Feasley C.L."/>
            <person name="Dalin E."/>
            <person name="Tu H."/>
            <person name="Huang E."/>
            <person name="Barry K."/>
            <person name="Lindquist E."/>
            <person name="Shapiro H."/>
            <person name="Bruce D."/>
            <person name="Schmutz J."/>
            <person name="Salamov A."/>
            <person name="Fey P."/>
            <person name="Gaudet P."/>
            <person name="Anjard C."/>
            <person name="Babu M.M."/>
            <person name="Basu S."/>
            <person name="Bushmanova Y."/>
            <person name="van der Wel H."/>
            <person name="Katoh-Kurasawa M."/>
            <person name="Dinh C."/>
            <person name="Coutinho P.M."/>
            <person name="Saito T."/>
            <person name="Elias M."/>
            <person name="Schaap P."/>
            <person name="Kay R.R."/>
            <person name="Henrissat B."/>
            <person name="Eichinger L."/>
            <person name="Rivero F."/>
            <person name="Putnam N.H."/>
            <person name="West C.M."/>
            <person name="Loomis W.F."/>
            <person name="Chisholm R.L."/>
            <person name="Shaulsky G."/>
            <person name="Strassmann J.E."/>
            <person name="Queller D.C."/>
            <person name="Kuspa A."/>
            <person name="Grigoriev I.V."/>
        </authorList>
    </citation>
    <scope>NUCLEOTIDE SEQUENCE [LARGE SCALE GENOMIC DNA]</scope>
    <source>
        <strain evidence="3">QSDP1</strain>
    </source>
</reference>
<dbReference type="VEuPathDB" id="AmoebaDB:DICPUDRAFT_154701"/>
<sequence>MKIFKIILLNLIFFKIVFCQEWVNFVGYSNQNCSGTGILAIMKTNECIGHSKYMCDEKTTINKQYAYNDCVKEYNYKTNENNQCSDKGFTTSCTKTVNLPKMSYIIAMHKNTSLGCSDESIILYNTIPLGICDSGKIYTSCNSGGTVSFEIYKDYECNELTNTVEEPIGCHFVDSSDSYLINTFCT</sequence>
<evidence type="ECO:0000313" key="2">
    <source>
        <dbReference type="EMBL" id="EGC33257.1"/>
    </source>
</evidence>
<accession>F0ZS15</accession>
<organism evidence="2 3">
    <name type="scientific">Dictyostelium purpureum</name>
    <name type="common">Slime mold</name>
    <dbReference type="NCBI Taxonomy" id="5786"/>
    <lineage>
        <taxon>Eukaryota</taxon>
        <taxon>Amoebozoa</taxon>
        <taxon>Evosea</taxon>
        <taxon>Eumycetozoa</taxon>
        <taxon>Dictyostelia</taxon>
        <taxon>Dictyosteliales</taxon>
        <taxon>Dictyosteliaceae</taxon>
        <taxon>Dictyostelium</taxon>
    </lineage>
</organism>
<dbReference type="InParanoid" id="F0ZS15"/>
<evidence type="ECO:0000256" key="1">
    <source>
        <dbReference type="SAM" id="SignalP"/>
    </source>
</evidence>
<dbReference type="RefSeq" id="XP_003290204.1">
    <property type="nucleotide sequence ID" value="XM_003290156.1"/>
</dbReference>
<gene>
    <name evidence="2" type="ORF">DICPUDRAFT_154701</name>
</gene>
<evidence type="ECO:0000313" key="3">
    <source>
        <dbReference type="Proteomes" id="UP000001064"/>
    </source>
</evidence>
<protein>
    <recommendedName>
        <fullName evidence="4">SUEL-type lectin domain-containing protein</fullName>
    </recommendedName>
</protein>
<dbReference type="KEGG" id="dpp:DICPUDRAFT_154701"/>
<name>F0ZS15_DICPU</name>
<keyword evidence="1" id="KW-0732">Signal</keyword>
<dbReference type="InterPro" id="IPR021837">
    <property type="entry name" value="CfaA/B/C"/>
</dbReference>